<dbReference type="Proteomes" id="UP000664132">
    <property type="component" value="Unassembled WGS sequence"/>
</dbReference>
<protein>
    <submittedName>
        <fullName evidence="2">Uncharacterized protein</fullName>
    </submittedName>
</protein>
<organism evidence="2 3">
    <name type="scientific">Cadophora malorum</name>
    <dbReference type="NCBI Taxonomy" id="108018"/>
    <lineage>
        <taxon>Eukaryota</taxon>
        <taxon>Fungi</taxon>
        <taxon>Dikarya</taxon>
        <taxon>Ascomycota</taxon>
        <taxon>Pezizomycotina</taxon>
        <taxon>Leotiomycetes</taxon>
        <taxon>Helotiales</taxon>
        <taxon>Ploettnerulaceae</taxon>
        <taxon>Cadophora</taxon>
    </lineage>
</organism>
<feature type="compositionally biased region" description="Low complexity" evidence="1">
    <location>
        <begin position="36"/>
        <end position="79"/>
    </location>
</feature>
<evidence type="ECO:0000256" key="1">
    <source>
        <dbReference type="SAM" id="MobiDB-lite"/>
    </source>
</evidence>
<dbReference type="EMBL" id="JAFJYH010000478">
    <property type="protein sequence ID" value="KAG4411429.1"/>
    <property type="molecule type" value="Genomic_DNA"/>
</dbReference>
<name>A0A8H7T0S6_9HELO</name>
<feature type="region of interest" description="Disordered" evidence="1">
    <location>
        <begin position="1"/>
        <end position="128"/>
    </location>
</feature>
<dbReference type="OrthoDB" id="3563917at2759"/>
<feature type="compositionally biased region" description="Polar residues" evidence="1">
    <location>
        <begin position="90"/>
        <end position="102"/>
    </location>
</feature>
<keyword evidence="3" id="KW-1185">Reference proteome</keyword>
<evidence type="ECO:0000313" key="2">
    <source>
        <dbReference type="EMBL" id="KAG4411429.1"/>
    </source>
</evidence>
<comment type="caution">
    <text evidence="2">The sequence shown here is derived from an EMBL/GenBank/DDBJ whole genome shotgun (WGS) entry which is preliminary data.</text>
</comment>
<dbReference type="AlphaFoldDB" id="A0A8H7T0S6"/>
<sequence length="128" mass="13906">MANNSQSPASQGPNASPSNEPKTYTTISRTWPQLPTNINSTSTSCSNLPNQTSTSGSATTSTPNEYNHTTHQHNTNTNNLRTPMTRWLAESQQQTPYNTIHSVENAHPGQGHGIEGEERMERGNGGNE</sequence>
<feature type="compositionally biased region" description="Polar residues" evidence="1">
    <location>
        <begin position="1"/>
        <end position="35"/>
    </location>
</feature>
<gene>
    <name evidence="2" type="ORF">IFR04_015435</name>
</gene>
<accession>A0A8H7T0S6</accession>
<proteinExistence type="predicted"/>
<reference evidence="2" key="1">
    <citation type="submission" date="2021-02" db="EMBL/GenBank/DDBJ databases">
        <title>Genome sequence Cadophora malorum strain M34.</title>
        <authorList>
            <person name="Stefanovic E."/>
            <person name="Vu D."/>
            <person name="Scully C."/>
            <person name="Dijksterhuis J."/>
            <person name="Roader J."/>
            <person name="Houbraken J."/>
        </authorList>
    </citation>
    <scope>NUCLEOTIDE SEQUENCE</scope>
    <source>
        <strain evidence="2">M34</strain>
    </source>
</reference>
<evidence type="ECO:0000313" key="3">
    <source>
        <dbReference type="Proteomes" id="UP000664132"/>
    </source>
</evidence>